<gene>
    <name evidence="3" type="ORF">HXA33_07325</name>
</gene>
<dbReference type="InterPro" id="IPR005105">
    <property type="entry name" value="GlnD_Uridyltrans_N"/>
</dbReference>
<evidence type="ECO:0008006" key="5">
    <source>
        <dbReference type="Google" id="ProtNLM"/>
    </source>
</evidence>
<dbReference type="AlphaFoldDB" id="A0A9Q4B120"/>
<dbReference type="GO" id="GO:0008773">
    <property type="term" value="F:[protein-PII] uridylyltransferase activity"/>
    <property type="evidence" value="ECO:0007669"/>
    <property type="project" value="InterPro"/>
</dbReference>
<evidence type="ECO:0000259" key="2">
    <source>
        <dbReference type="Pfam" id="PF10335"/>
    </source>
</evidence>
<reference evidence="3" key="1">
    <citation type="submission" date="2020-06" db="EMBL/GenBank/DDBJ databases">
        <title>Insight into the genomes of haloalkaliphilic bacilli from Kenyan soda lakes.</title>
        <authorList>
            <person name="Mwirichia R."/>
            <person name="Villamizar G.C."/>
            <person name="Poehlein A."/>
            <person name="Mugweru J."/>
            <person name="Kipnyargis A."/>
            <person name="Kiplimo D."/>
            <person name="Orwa P."/>
            <person name="Daniel R."/>
        </authorList>
    </citation>
    <scope>NUCLEOTIDE SEQUENCE</scope>
    <source>
        <strain evidence="3">B1096_S55</strain>
    </source>
</reference>
<accession>A0A9Q4B120</accession>
<evidence type="ECO:0000313" key="4">
    <source>
        <dbReference type="Proteomes" id="UP001057753"/>
    </source>
</evidence>
<dbReference type="Pfam" id="PF10335">
    <property type="entry name" value="DUF294_C"/>
    <property type="match status" value="1"/>
</dbReference>
<organism evidence="3 4">
    <name type="scientific">Salipaludibacillus agaradhaerens</name>
    <name type="common">Bacillus agaradhaerens</name>
    <dbReference type="NCBI Taxonomy" id="76935"/>
    <lineage>
        <taxon>Bacteria</taxon>
        <taxon>Bacillati</taxon>
        <taxon>Bacillota</taxon>
        <taxon>Bacilli</taxon>
        <taxon>Bacillales</taxon>
        <taxon>Bacillaceae</taxon>
    </lineage>
</organism>
<evidence type="ECO:0000313" key="3">
    <source>
        <dbReference type="EMBL" id="MCR6096359.1"/>
    </source>
</evidence>
<evidence type="ECO:0000259" key="1">
    <source>
        <dbReference type="Pfam" id="PF03445"/>
    </source>
</evidence>
<feature type="domain" description="DUF294" evidence="2">
    <location>
        <begin position="186"/>
        <end position="318"/>
    </location>
</feature>
<dbReference type="RefSeq" id="WP_257840059.1">
    <property type="nucleotide sequence ID" value="NZ_JABXYQ010000001.1"/>
</dbReference>
<dbReference type="CDD" id="cd05401">
    <property type="entry name" value="NT_GlnE_GlnD_like"/>
    <property type="match status" value="1"/>
</dbReference>
<name>A0A9Q4B120_SALAG</name>
<comment type="caution">
    <text evidence="3">The sequence shown here is derived from an EMBL/GenBank/DDBJ whole genome shotgun (WGS) entry which is preliminary data.</text>
</comment>
<keyword evidence="4" id="KW-1185">Reference proteome</keyword>
<dbReference type="SUPFAM" id="SSF81301">
    <property type="entry name" value="Nucleotidyltransferase"/>
    <property type="match status" value="1"/>
</dbReference>
<protein>
    <recommendedName>
        <fullName evidence="5">CBS domain-containing protein</fullName>
    </recommendedName>
</protein>
<proteinExistence type="predicted"/>
<sequence>MMNDSQTFHTYGDIKDWRLDIFQKSSFTHETLNDVHDNIMRAVVDLAVKQMESERGQIPARFAFIVMGSSGRWEQSLLSDQDHGIIFDGHDKHRDYFLQLGEEIVKGLDICGYEKCEGKVMANNPNWTKSLKNWEEKLKEWLDHKSWENLRHFSIFTDARVLRGDRDLLNQLKQPILNKISSDQETLMRLCDNVQYIKKGVGMFGQLLTEQKGPGKGLLDYKDTILFPYVNSARLLAYSEAITETSTSKRLDMLPRHLHEFRAYKDSFEKAIAFRLRLTNPDHGYELIHYVATDTLTKQEKETLKTWMKDGQLFLKRVTAMLKNSKNRGIDV</sequence>
<dbReference type="InterPro" id="IPR018821">
    <property type="entry name" value="DUF294_put_nucleoTrafse_sb-bd"/>
</dbReference>
<dbReference type="Proteomes" id="UP001057753">
    <property type="component" value="Unassembled WGS sequence"/>
</dbReference>
<dbReference type="EMBL" id="JABXYM010000001">
    <property type="protein sequence ID" value="MCR6096359.1"/>
    <property type="molecule type" value="Genomic_DNA"/>
</dbReference>
<dbReference type="Pfam" id="PF03445">
    <property type="entry name" value="DUF294"/>
    <property type="match status" value="1"/>
</dbReference>
<feature type="domain" description="Protein-PII uridylyltransferase N-terminal" evidence="1">
    <location>
        <begin position="26"/>
        <end position="145"/>
    </location>
</feature>
<dbReference type="InterPro" id="IPR043519">
    <property type="entry name" value="NT_sf"/>
</dbReference>